<organism evidence="2 3">
    <name type="scientific">Saccharopolyspora shandongensis</name>
    <dbReference type="NCBI Taxonomy" id="418495"/>
    <lineage>
        <taxon>Bacteria</taxon>
        <taxon>Bacillati</taxon>
        <taxon>Actinomycetota</taxon>
        <taxon>Actinomycetes</taxon>
        <taxon>Pseudonocardiales</taxon>
        <taxon>Pseudonocardiaceae</taxon>
        <taxon>Saccharopolyspora</taxon>
    </lineage>
</organism>
<evidence type="ECO:0000313" key="3">
    <source>
        <dbReference type="Proteomes" id="UP000199529"/>
    </source>
</evidence>
<sequence length="39" mass="4177">MAAPAESAPAPAPPSWTPPLVEQYETRPEVTAYAHDGNR</sequence>
<gene>
    <name evidence="2" type="ORF">SAMN05216215_102745</name>
</gene>
<dbReference type="AlphaFoldDB" id="A0A1H3K2Y2"/>
<name>A0A1H3K2Y2_9PSEU</name>
<evidence type="ECO:0000256" key="1">
    <source>
        <dbReference type="SAM" id="MobiDB-lite"/>
    </source>
</evidence>
<proteinExistence type="predicted"/>
<dbReference type="STRING" id="418495.SAMN05216215_102745"/>
<evidence type="ECO:0000313" key="2">
    <source>
        <dbReference type="EMBL" id="SDY46557.1"/>
    </source>
</evidence>
<protein>
    <submittedName>
        <fullName evidence="2">Uncharacterized protein</fullName>
    </submittedName>
</protein>
<accession>A0A1H3K2Y2</accession>
<feature type="region of interest" description="Disordered" evidence="1">
    <location>
        <begin position="1"/>
        <end position="39"/>
    </location>
</feature>
<dbReference type="EMBL" id="FNOK01000027">
    <property type="protein sequence ID" value="SDY46557.1"/>
    <property type="molecule type" value="Genomic_DNA"/>
</dbReference>
<dbReference type="Proteomes" id="UP000199529">
    <property type="component" value="Unassembled WGS sequence"/>
</dbReference>
<reference evidence="3" key="1">
    <citation type="submission" date="2016-10" db="EMBL/GenBank/DDBJ databases">
        <authorList>
            <person name="Varghese N."/>
            <person name="Submissions S."/>
        </authorList>
    </citation>
    <scope>NUCLEOTIDE SEQUENCE [LARGE SCALE GENOMIC DNA]</scope>
    <source>
        <strain evidence="3">CGMCC 4.3530</strain>
    </source>
</reference>
<keyword evidence="3" id="KW-1185">Reference proteome</keyword>